<evidence type="ECO:0000313" key="7">
    <source>
        <dbReference type="Proteomes" id="UP000826513"/>
    </source>
</evidence>
<keyword evidence="2" id="KW-0472">Membrane</keyword>
<evidence type="ECO:0000259" key="3">
    <source>
        <dbReference type="PROSITE" id="PS50943"/>
    </source>
</evidence>
<dbReference type="SMART" id="SM00530">
    <property type="entry name" value="HTH_XRE"/>
    <property type="match status" value="1"/>
</dbReference>
<dbReference type="EMBL" id="CP072167">
    <property type="protein sequence ID" value="QYA07531.1"/>
    <property type="molecule type" value="Genomic_DNA"/>
</dbReference>
<dbReference type="Pfam" id="PF01381">
    <property type="entry name" value="HTH_3"/>
    <property type="match status" value="1"/>
</dbReference>
<dbReference type="PANTHER" id="PTHR46797:SF1">
    <property type="entry name" value="METHYLPHOSPHONATE SYNTHASE"/>
    <property type="match status" value="1"/>
</dbReference>
<dbReference type="InterPro" id="IPR001387">
    <property type="entry name" value="Cro/C1-type_HTH"/>
</dbReference>
<dbReference type="InterPro" id="IPR050807">
    <property type="entry name" value="TransReg_Diox_bact_type"/>
</dbReference>
<keyword evidence="2" id="KW-0812">Transmembrane</keyword>
<keyword evidence="2" id="KW-1133">Transmembrane helix</keyword>
<dbReference type="STRING" id="1367849.GCA_000518585_03929"/>
<dbReference type="EMBL" id="CP039691">
    <property type="protein sequence ID" value="QCI97038.1"/>
    <property type="molecule type" value="Genomic_DNA"/>
</dbReference>
<dbReference type="PROSITE" id="PS50943">
    <property type="entry name" value="HTH_CROC1"/>
    <property type="match status" value="1"/>
</dbReference>
<dbReference type="InterPro" id="IPR010982">
    <property type="entry name" value="Lambda_DNA-bd_dom_sf"/>
</dbReference>
<feature type="transmembrane region" description="Helical" evidence="2">
    <location>
        <begin position="121"/>
        <end position="142"/>
    </location>
</feature>
<dbReference type="PANTHER" id="PTHR46797">
    <property type="entry name" value="HTH-TYPE TRANSCRIPTIONAL REGULATOR"/>
    <property type="match status" value="1"/>
</dbReference>
<organism evidence="4 6">
    <name type="scientific">Agrobacterium larrymoorei</name>
    <dbReference type="NCBI Taxonomy" id="160699"/>
    <lineage>
        <taxon>Bacteria</taxon>
        <taxon>Pseudomonadati</taxon>
        <taxon>Pseudomonadota</taxon>
        <taxon>Alphaproteobacteria</taxon>
        <taxon>Hyphomicrobiales</taxon>
        <taxon>Rhizobiaceae</taxon>
        <taxon>Rhizobium/Agrobacterium group</taxon>
        <taxon>Agrobacterium</taxon>
    </lineage>
</organism>
<dbReference type="RefSeq" id="WP_027676494.1">
    <property type="nucleotide sequence ID" value="NZ_CP039691.1"/>
</dbReference>
<dbReference type="CDD" id="cd00093">
    <property type="entry name" value="HTH_XRE"/>
    <property type="match status" value="1"/>
</dbReference>
<reference evidence="5 7" key="2">
    <citation type="submission" date="2021-03" db="EMBL/GenBank/DDBJ databases">
        <title>Rapid diversification of plasmids in a genus of pathogenic and nitrogen fixing bacteria.</title>
        <authorList>
            <person name="Weisberg A.J."/>
            <person name="Miller M."/>
            <person name="Ream W."/>
            <person name="Grunwald N.J."/>
            <person name="Chang J.H."/>
        </authorList>
    </citation>
    <scope>NUCLEOTIDE SEQUENCE [LARGE SCALE GENOMIC DNA]</scope>
    <source>
        <strain evidence="5 7">AF3.44</strain>
    </source>
</reference>
<dbReference type="Gene3D" id="1.10.260.40">
    <property type="entry name" value="lambda repressor-like DNA-binding domains"/>
    <property type="match status" value="1"/>
</dbReference>
<keyword evidence="1" id="KW-0238">DNA-binding</keyword>
<dbReference type="GO" id="GO:0003700">
    <property type="term" value="F:DNA-binding transcription factor activity"/>
    <property type="evidence" value="ECO:0007669"/>
    <property type="project" value="TreeGrafter"/>
</dbReference>
<feature type="transmembrane region" description="Helical" evidence="2">
    <location>
        <begin position="89"/>
        <end position="109"/>
    </location>
</feature>
<dbReference type="Proteomes" id="UP000298545">
    <property type="component" value="Chromosome circular"/>
</dbReference>
<dbReference type="InterPro" id="IPR025698">
    <property type="entry name" value="2TM_dom"/>
</dbReference>
<evidence type="ECO:0000313" key="5">
    <source>
        <dbReference type="EMBL" id="QYA07531.1"/>
    </source>
</evidence>
<dbReference type="OrthoDB" id="3782725at2"/>
<dbReference type="SUPFAM" id="SSF47413">
    <property type="entry name" value="lambda repressor-like DNA-binding domains"/>
    <property type="match status" value="1"/>
</dbReference>
<gene>
    <name evidence="4" type="ORF">CFBP5473_03380</name>
    <name evidence="5" type="ORF">J5285_02010</name>
</gene>
<evidence type="ECO:0000256" key="2">
    <source>
        <dbReference type="SAM" id="Phobius"/>
    </source>
</evidence>
<dbReference type="Pfam" id="PF13239">
    <property type="entry name" value="2TM"/>
    <property type="match status" value="1"/>
</dbReference>
<name>A0A4D7DM31_9HYPH</name>
<evidence type="ECO:0000256" key="1">
    <source>
        <dbReference type="ARBA" id="ARBA00023125"/>
    </source>
</evidence>
<reference evidence="4 6" key="1">
    <citation type="submission" date="2019-04" db="EMBL/GenBank/DDBJ databases">
        <title>Complete genome sequence of Agrobacterium larrymoorei CFBP5473.</title>
        <authorList>
            <person name="Haryono M."/>
            <person name="Chou L."/>
            <person name="Lin Y.-C."/>
            <person name="Lai E.-M."/>
            <person name="Kuo C.-H."/>
        </authorList>
    </citation>
    <scope>NUCLEOTIDE SEQUENCE [LARGE SCALE GENOMIC DNA]</scope>
    <source>
        <strain evidence="4 6">CFBP5473</strain>
    </source>
</reference>
<dbReference type="GO" id="GO:0005829">
    <property type="term" value="C:cytosol"/>
    <property type="evidence" value="ECO:0007669"/>
    <property type="project" value="TreeGrafter"/>
</dbReference>
<dbReference type="AlphaFoldDB" id="A0A4D7DM31"/>
<sequence>MLIQKLRLQRGWSQEQLATVSGLSVRTIQRIEHGQSASLETLSALASVFEVDVSQLTEPKEKDMPAAPLNHTEAEEAIAFARVRRIRKFYVHIAQYAIVITALVIINLVSSPHYFWAVWPALGWGVALVLDGLTAFDMVPFLNADWEKKKVETYLGRKL</sequence>
<proteinExistence type="predicted"/>
<keyword evidence="7" id="KW-1185">Reference proteome</keyword>
<evidence type="ECO:0000313" key="4">
    <source>
        <dbReference type="EMBL" id="QCI97038.1"/>
    </source>
</evidence>
<dbReference type="Proteomes" id="UP000826513">
    <property type="component" value="Chromosome 1"/>
</dbReference>
<accession>A0A4D7DM31</accession>
<protein>
    <submittedName>
        <fullName evidence="5">2TM domain-containing protein</fullName>
    </submittedName>
    <submittedName>
        <fullName evidence="4">Helix-turn-helix domain-containing protein</fullName>
    </submittedName>
</protein>
<dbReference type="GO" id="GO:0003677">
    <property type="term" value="F:DNA binding"/>
    <property type="evidence" value="ECO:0007669"/>
    <property type="project" value="UniProtKB-KW"/>
</dbReference>
<feature type="domain" description="HTH cro/C1-type" evidence="3">
    <location>
        <begin position="3"/>
        <end position="56"/>
    </location>
</feature>
<dbReference type="KEGG" id="alf:CFBP5473_03380"/>
<evidence type="ECO:0000313" key="6">
    <source>
        <dbReference type="Proteomes" id="UP000298545"/>
    </source>
</evidence>